<accession>A0ABD5CJ36</accession>
<dbReference type="EMBL" id="JAVIZN010000002">
    <property type="protein sequence ID" value="MDR6205008.1"/>
    <property type="molecule type" value="Genomic_DNA"/>
</dbReference>
<evidence type="ECO:0000256" key="2">
    <source>
        <dbReference type="SAM" id="SignalP"/>
    </source>
</evidence>
<feature type="chain" id="PRO_5044788717" evidence="2">
    <location>
        <begin position="24"/>
        <end position="98"/>
    </location>
</feature>
<organism evidence="3 4">
    <name type="scientific">Paraburkholderia graminis</name>
    <dbReference type="NCBI Taxonomy" id="60548"/>
    <lineage>
        <taxon>Bacteria</taxon>
        <taxon>Pseudomonadati</taxon>
        <taxon>Pseudomonadota</taxon>
        <taxon>Betaproteobacteria</taxon>
        <taxon>Burkholderiales</taxon>
        <taxon>Burkholderiaceae</taxon>
        <taxon>Paraburkholderia</taxon>
    </lineage>
</organism>
<feature type="region of interest" description="Disordered" evidence="1">
    <location>
        <begin position="33"/>
        <end position="98"/>
    </location>
</feature>
<protein>
    <submittedName>
        <fullName evidence="3">Uncharacterized protein</fullName>
    </submittedName>
</protein>
<keyword evidence="2" id="KW-0732">Signal</keyword>
<feature type="compositionally biased region" description="Polar residues" evidence="1">
    <location>
        <begin position="40"/>
        <end position="60"/>
    </location>
</feature>
<sequence length="98" mass="10007">MIKRLVIAAVLSASAAIAAPVFASSGYGPAPHYDPLIGAPSSQRGQSAETVRAEQTSLMASTDIDAQSYGGMHDTTSQAGSRSAPHASDISIAPYAHH</sequence>
<name>A0ABD5CJ36_9BURK</name>
<proteinExistence type="predicted"/>
<comment type="caution">
    <text evidence="3">The sequence shown here is derived from an EMBL/GenBank/DDBJ whole genome shotgun (WGS) entry which is preliminary data.</text>
</comment>
<reference evidence="3 4" key="1">
    <citation type="submission" date="2023-08" db="EMBL/GenBank/DDBJ databases">
        <title>Genome sequencing of plant associated microbes to promote plant fitness in Sorghum bicolor and Oryza sativa.</title>
        <authorList>
            <person name="Coleman-Derr D."/>
        </authorList>
    </citation>
    <scope>NUCLEOTIDE SEQUENCE [LARGE SCALE GENOMIC DNA]</scope>
    <source>
        <strain evidence="3 4">SLBN-33</strain>
    </source>
</reference>
<gene>
    <name evidence="3" type="ORF">QF025_003728</name>
</gene>
<feature type="signal peptide" evidence="2">
    <location>
        <begin position="1"/>
        <end position="23"/>
    </location>
</feature>
<dbReference type="RefSeq" id="WP_310032856.1">
    <property type="nucleotide sequence ID" value="NZ_JAVIZN010000002.1"/>
</dbReference>
<evidence type="ECO:0000313" key="3">
    <source>
        <dbReference type="EMBL" id="MDR6205008.1"/>
    </source>
</evidence>
<evidence type="ECO:0000313" key="4">
    <source>
        <dbReference type="Proteomes" id="UP001245184"/>
    </source>
</evidence>
<evidence type="ECO:0000256" key="1">
    <source>
        <dbReference type="SAM" id="MobiDB-lite"/>
    </source>
</evidence>
<dbReference type="Proteomes" id="UP001245184">
    <property type="component" value="Unassembled WGS sequence"/>
</dbReference>
<dbReference type="AlphaFoldDB" id="A0ABD5CJ36"/>